<evidence type="ECO:0000256" key="1">
    <source>
        <dbReference type="ARBA" id="ARBA00004141"/>
    </source>
</evidence>
<evidence type="ECO:0000256" key="6">
    <source>
        <dbReference type="SAM" id="MobiDB-lite"/>
    </source>
</evidence>
<evidence type="ECO:0000259" key="8">
    <source>
        <dbReference type="Pfam" id="PF20684"/>
    </source>
</evidence>
<proteinExistence type="inferred from homology"/>
<feature type="transmembrane region" description="Helical" evidence="7">
    <location>
        <begin position="238"/>
        <end position="257"/>
    </location>
</feature>
<evidence type="ECO:0000256" key="2">
    <source>
        <dbReference type="ARBA" id="ARBA00022692"/>
    </source>
</evidence>
<evidence type="ECO:0000313" key="9">
    <source>
        <dbReference type="EMBL" id="KAK7999048.1"/>
    </source>
</evidence>
<evidence type="ECO:0000256" key="4">
    <source>
        <dbReference type="ARBA" id="ARBA00023136"/>
    </source>
</evidence>
<reference evidence="9 10" key="1">
    <citation type="submission" date="2023-01" db="EMBL/GenBank/DDBJ databases">
        <title>Analysis of 21 Apiospora genomes using comparative genomics revels a genus with tremendous synthesis potential of carbohydrate active enzymes and secondary metabolites.</title>
        <authorList>
            <person name="Sorensen T."/>
        </authorList>
    </citation>
    <scope>NUCLEOTIDE SEQUENCE [LARGE SCALE GENOMIC DNA]</scope>
    <source>
        <strain evidence="9 10">CBS 20057</strain>
    </source>
</reference>
<dbReference type="EMBL" id="JAQQWI010000019">
    <property type="protein sequence ID" value="KAK7999048.1"/>
    <property type="molecule type" value="Genomic_DNA"/>
</dbReference>
<protein>
    <recommendedName>
        <fullName evidence="8">Rhodopsin domain-containing protein</fullName>
    </recommendedName>
</protein>
<dbReference type="Pfam" id="PF20684">
    <property type="entry name" value="Fung_rhodopsin"/>
    <property type="match status" value="1"/>
</dbReference>
<gene>
    <name evidence="9" type="ORF">PG991_014723</name>
</gene>
<feature type="transmembrane region" description="Helical" evidence="7">
    <location>
        <begin position="204"/>
        <end position="226"/>
    </location>
</feature>
<keyword evidence="10" id="KW-1185">Reference proteome</keyword>
<feature type="transmembrane region" description="Helical" evidence="7">
    <location>
        <begin position="124"/>
        <end position="147"/>
    </location>
</feature>
<dbReference type="PANTHER" id="PTHR33048:SF93">
    <property type="entry name" value="INTEGRAL MEMBRANE PROTEIN"/>
    <property type="match status" value="1"/>
</dbReference>
<dbReference type="PANTHER" id="PTHR33048">
    <property type="entry name" value="PTH11-LIKE INTEGRAL MEMBRANE PROTEIN (AFU_ORTHOLOGUE AFUA_5G11245)"/>
    <property type="match status" value="1"/>
</dbReference>
<feature type="compositionally biased region" description="Low complexity" evidence="6">
    <location>
        <begin position="359"/>
        <end position="372"/>
    </location>
</feature>
<feature type="transmembrane region" description="Helical" evidence="7">
    <location>
        <begin position="167"/>
        <end position="192"/>
    </location>
</feature>
<comment type="subcellular location">
    <subcellularLocation>
        <location evidence="1">Membrane</location>
        <topology evidence="1">Multi-pass membrane protein</topology>
    </subcellularLocation>
</comment>
<organism evidence="9 10">
    <name type="scientific">Apiospora marii</name>
    <dbReference type="NCBI Taxonomy" id="335849"/>
    <lineage>
        <taxon>Eukaryota</taxon>
        <taxon>Fungi</taxon>
        <taxon>Dikarya</taxon>
        <taxon>Ascomycota</taxon>
        <taxon>Pezizomycotina</taxon>
        <taxon>Sordariomycetes</taxon>
        <taxon>Xylariomycetidae</taxon>
        <taxon>Amphisphaeriales</taxon>
        <taxon>Apiosporaceae</taxon>
        <taxon>Apiospora</taxon>
    </lineage>
</organism>
<dbReference type="Proteomes" id="UP001396898">
    <property type="component" value="Unassembled WGS sequence"/>
</dbReference>
<feature type="region of interest" description="Disordered" evidence="6">
    <location>
        <begin position="279"/>
        <end position="376"/>
    </location>
</feature>
<dbReference type="InterPro" id="IPR049326">
    <property type="entry name" value="Rhodopsin_dom_fungi"/>
</dbReference>
<evidence type="ECO:0000313" key="10">
    <source>
        <dbReference type="Proteomes" id="UP001396898"/>
    </source>
</evidence>
<evidence type="ECO:0000256" key="7">
    <source>
        <dbReference type="SAM" id="Phobius"/>
    </source>
</evidence>
<evidence type="ECO:0000256" key="5">
    <source>
        <dbReference type="ARBA" id="ARBA00038359"/>
    </source>
</evidence>
<name>A0ABR1R4I7_9PEZI</name>
<feature type="compositionally biased region" description="Basic and acidic residues" evidence="6">
    <location>
        <begin position="334"/>
        <end position="346"/>
    </location>
</feature>
<feature type="transmembrane region" description="Helical" evidence="7">
    <location>
        <begin position="12"/>
        <end position="33"/>
    </location>
</feature>
<comment type="caution">
    <text evidence="9">The sequence shown here is derived from an EMBL/GenBank/DDBJ whole genome shotgun (WGS) entry which is preliminary data.</text>
</comment>
<accession>A0ABR1R4I7</accession>
<keyword evidence="3 7" id="KW-1133">Transmembrane helix</keyword>
<feature type="transmembrane region" description="Helical" evidence="7">
    <location>
        <begin position="92"/>
        <end position="112"/>
    </location>
</feature>
<keyword evidence="2 7" id="KW-0812">Transmembrane</keyword>
<dbReference type="InterPro" id="IPR052337">
    <property type="entry name" value="SAT4-like"/>
</dbReference>
<comment type="similarity">
    <text evidence="5">Belongs to the SAT4 family.</text>
</comment>
<sequence length="424" mass="46271">MAADDQGPRLMAVLWALTAIVFIFLLMRIYTRVICVASYGVDDHFFLIAFLLMVASDAVITVAVGKGFGRDDLDEDTKYTTIFWRDLGQSNALVATAAAKASVGFFMIRLVIVRWQKILISMAMGALGAICIPNFLASVMAIFTWAACTPVEFSWDDRIPGGTCLNTVPLGVAMGLGTVFIDLLFALLPWNFVWKLNMSRKDKLIIAGSLSLGLLAAVAGIIRITYVRGVRQVDYDVIIWSQVEICVTMICVSIPVCRPLWSRAIGNWFAHTKRRNSGYVPVQQDEPRQRNGEQPVGLRTIGGTPMFGARVVPSSKPSKKSSHPSATNLASFDSKTDHHHDHHQDDDGASDQGIVKNGSAAPTTRPAPSAADAQEDSARINKDWILGNIGTEVQAHTIESGHRSPPLAGEHGIMSTKTFHVHRS</sequence>
<evidence type="ECO:0000256" key="3">
    <source>
        <dbReference type="ARBA" id="ARBA00022989"/>
    </source>
</evidence>
<feature type="transmembrane region" description="Helical" evidence="7">
    <location>
        <begin position="45"/>
        <end position="64"/>
    </location>
</feature>
<feature type="domain" description="Rhodopsin" evidence="8">
    <location>
        <begin position="27"/>
        <end position="263"/>
    </location>
</feature>
<keyword evidence="4 7" id="KW-0472">Membrane</keyword>